<gene>
    <name evidence="8" type="ORF">RIF29_18916</name>
</gene>
<name>A0AAN9I602_CROPI</name>
<evidence type="ECO:0000313" key="8">
    <source>
        <dbReference type="EMBL" id="KAK7266274.1"/>
    </source>
</evidence>
<organism evidence="8 9">
    <name type="scientific">Crotalaria pallida</name>
    <name type="common">Smooth rattlebox</name>
    <name type="synonym">Crotalaria striata</name>
    <dbReference type="NCBI Taxonomy" id="3830"/>
    <lineage>
        <taxon>Eukaryota</taxon>
        <taxon>Viridiplantae</taxon>
        <taxon>Streptophyta</taxon>
        <taxon>Embryophyta</taxon>
        <taxon>Tracheophyta</taxon>
        <taxon>Spermatophyta</taxon>
        <taxon>Magnoliopsida</taxon>
        <taxon>eudicotyledons</taxon>
        <taxon>Gunneridae</taxon>
        <taxon>Pentapetalae</taxon>
        <taxon>rosids</taxon>
        <taxon>fabids</taxon>
        <taxon>Fabales</taxon>
        <taxon>Fabaceae</taxon>
        <taxon>Papilionoideae</taxon>
        <taxon>50 kb inversion clade</taxon>
        <taxon>genistoids sensu lato</taxon>
        <taxon>core genistoids</taxon>
        <taxon>Crotalarieae</taxon>
        <taxon>Crotalaria</taxon>
    </lineage>
</organism>
<proteinExistence type="inferred from homology"/>
<sequence>MNNESTTDRAQPGVFSRAVSTLAVSQLCHSAGFHSATHSALSSFSDVTLRYLIDLAKTAQFYANLSGRSQCTVFDLILSLQDLHSPLGFANSQNQDCLVNCSVVRELVNYVDSASSEIPFEKPIPRFPVIRYRRNIPSFSQLGETPPSKHIPDWLPALPDAHTYVHTPVWNERVSDPREDKIEQARQRRKAERSLLSLQKRLLSCNGNGNGNGNGNNSVESSVPEVVVVVDDDDKNPMQRGNKDVSLSPVVAAAAAKVVSDVCGVEANNSVSVLEAFAPAIEVLKGGGGVLCDDGEEGREVVVPAVRPTVHFKFRTGKKLIGESLDTRHRNKSALRAASLAGREDERDDKKRRAEYILKQSMENTQELTLL</sequence>
<feature type="domain" description="Bromodomain associated" evidence="7">
    <location>
        <begin position="13"/>
        <end position="89"/>
    </location>
</feature>
<keyword evidence="5" id="KW-0804">Transcription</keyword>
<dbReference type="InterPro" id="IPR019473">
    <property type="entry name" value="TFIID_su8_C"/>
</dbReference>
<evidence type="ECO:0000259" key="7">
    <source>
        <dbReference type="SMART" id="SM00576"/>
    </source>
</evidence>
<evidence type="ECO:0000256" key="5">
    <source>
        <dbReference type="ARBA" id="ARBA00023163"/>
    </source>
</evidence>
<dbReference type="AlphaFoldDB" id="A0AAN9I602"/>
<dbReference type="Pfam" id="PF07524">
    <property type="entry name" value="Bromo_TP"/>
    <property type="match status" value="1"/>
</dbReference>
<comment type="subcellular location">
    <subcellularLocation>
        <location evidence="1">Nucleus</location>
    </subcellularLocation>
</comment>
<dbReference type="Pfam" id="PF10406">
    <property type="entry name" value="TAF8_C"/>
    <property type="match status" value="1"/>
</dbReference>
<dbReference type="CDD" id="cd00076">
    <property type="entry name" value="HFD_SF"/>
    <property type="match status" value="1"/>
</dbReference>
<reference evidence="8 9" key="1">
    <citation type="submission" date="2024-01" db="EMBL/GenBank/DDBJ databases">
        <title>The genomes of 5 underutilized Papilionoideae crops provide insights into root nodulation and disease resistanc.</title>
        <authorList>
            <person name="Yuan L."/>
        </authorList>
    </citation>
    <scope>NUCLEOTIDE SEQUENCE [LARGE SCALE GENOMIC DNA]</scope>
    <source>
        <strain evidence="8">ZHUSHIDOU_FW_LH</strain>
        <tissue evidence="8">Leaf</tissue>
    </source>
</reference>
<dbReference type="PANTHER" id="PTHR46338:SF1">
    <property type="entry name" value="TRANSCRIPTION INITIATION FACTOR TFIID SUBUNIT 8"/>
    <property type="match status" value="1"/>
</dbReference>
<keyword evidence="4" id="KW-0805">Transcription regulation</keyword>
<evidence type="ECO:0000256" key="1">
    <source>
        <dbReference type="ARBA" id="ARBA00004123"/>
    </source>
</evidence>
<comment type="similarity">
    <text evidence="2">Belongs to the TAF8 family.</text>
</comment>
<dbReference type="GO" id="GO:0046982">
    <property type="term" value="F:protein heterodimerization activity"/>
    <property type="evidence" value="ECO:0007669"/>
    <property type="project" value="InterPro"/>
</dbReference>
<dbReference type="Proteomes" id="UP001372338">
    <property type="component" value="Unassembled WGS sequence"/>
</dbReference>
<keyword evidence="6" id="KW-0539">Nucleus</keyword>
<evidence type="ECO:0000256" key="2">
    <source>
        <dbReference type="ARBA" id="ARBA00008767"/>
    </source>
</evidence>
<dbReference type="Gene3D" id="1.10.20.10">
    <property type="entry name" value="Histone, subunit A"/>
    <property type="match status" value="1"/>
</dbReference>
<dbReference type="InterPro" id="IPR037818">
    <property type="entry name" value="TAF8"/>
</dbReference>
<protein>
    <recommendedName>
        <fullName evidence="3">Transcription initiation factor TFIID subunit 8</fullName>
    </recommendedName>
</protein>
<dbReference type="SMART" id="SM00576">
    <property type="entry name" value="BTP"/>
    <property type="match status" value="1"/>
</dbReference>
<evidence type="ECO:0000256" key="4">
    <source>
        <dbReference type="ARBA" id="ARBA00023015"/>
    </source>
</evidence>
<dbReference type="CDD" id="cd08049">
    <property type="entry name" value="TAF8"/>
    <property type="match status" value="1"/>
</dbReference>
<keyword evidence="9" id="KW-1185">Reference proteome</keyword>
<dbReference type="InterPro" id="IPR009072">
    <property type="entry name" value="Histone-fold"/>
</dbReference>
<accession>A0AAN9I602</accession>
<comment type="caution">
    <text evidence="8">The sequence shown here is derived from an EMBL/GenBank/DDBJ whole genome shotgun (WGS) entry which is preliminary data.</text>
</comment>
<evidence type="ECO:0000256" key="3">
    <source>
        <dbReference type="ARBA" id="ARBA00017307"/>
    </source>
</evidence>
<evidence type="ECO:0000256" key="6">
    <source>
        <dbReference type="ARBA" id="ARBA00023242"/>
    </source>
</evidence>
<dbReference type="InterPro" id="IPR006565">
    <property type="entry name" value="BTP"/>
</dbReference>
<evidence type="ECO:0000313" key="9">
    <source>
        <dbReference type="Proteomes" id="UP001372338"/>
    </source>
</evidence>
<dbReference type="PANTHER" id="PTHR46338">
    <property type="entry name" value="TRANSCRIPTION INITIATION FACTOR TFIID SUBUNIT 8"/>
    <property type="match status" value="1"/>
</dbReference>
<dbReference type="EMBL" id="JAYWIO010000004">
    <property type="protein sequence ID" value="KAK7266274.1"/>
    <property type="molecule type" value="Genomic_DNA"/>
</dbReference>
<dbReference type="GO" id="GO:0005669">
    <property type="term" value="C:transcription factor TFIID complex"/>
    <property type="evidence" value="ECO:0007669"/>
    <property type="project" value="InterPro"/>
</dbReference>